<dbReference type="GeneID" id="48948733"/>
<reference evidence="1 2" key="1">
    <citation type="submission" date="2018-09" db="EMBL/GenBank/DDBJ databases">
        <title>Draft genome sequences of Legionella taurinensis isolated from water samples.</title>
        <authorList>
            <person name="Chakeri A."/>
            <person name="Allerberger F."/>
            <person name="Kundi M."/>
            <person name="Ruppitsch W."/>
            <person name="Schmid D."/>
        </authorList>
    </citation>
    <scope>NUCLEOTIDE SEQUENCE [LARGE SCALE GENOMIC DNA]</scope>
    <source>
        <strain evidence="1 2">4570-18-6</strain>
    </source>
</reference>
<gene>
    <name evidence="1" type="ORF">D6J04_07635</name>
</gene>
<dbReference type="EMBL" id="QZWB01000007">
    <property type="protein sequence ID" value="RJT46894.1"/>
    <property type="molecule type" value="Genomic_DNA"/>
</dbReference>
<name>A0A3A5L3V0_9GAMM</name>
<protein>
    <submittedName>
        <fullName evidence="1">Uncharacterized protein</fullName>
    </submittedName>
</protein>
<dbReference type="RefSeq" id="WP_120047371.1">
    <property type="nucleotide sequence ID" value="NZ_CAAAIR010000008.1"/>
</dbReference>
<accession>A0A3A5L3V0</accession>
<dbReference type="Proteomes" id="UP000270757">
    <property type="component" value="Unassembled WGS sequence"/>
</dbReference>
<organism evidence="1 2">
    <name type="scientific">Legionella taurinensis</name>
    <dbReference type="NCBI Taxonomy" id="70611"/>
    <lineage>
        <taxon>Bacteria</taxon>
        <taxon>Pseudomonadati</taxon>
        <taxon>Pseudomonadota</taxon>
        <taxon>Gammaproteobacteria</taxon>
        <taxon>Legionellales</taxon>
        <taxon>Legionellaceae</taxon>
        <taxon>Legionella</taxon>
    </lineage>
</organism>
<dbReference type="AlphaFoldDB" id="A0A3A5L3V0"/>
<evidence type="ECO:0000313" key="2">
    <source>
        <dbReference type="Proteomes" id="UP000270757"/>
    </source>
</evidence>
<evidence type="ECO:0000313" key="1">
    <source>
        <dbReference type="EMBL" id="RJT46894.1"/>
    </source>
</evidence>
<comment type="caution">
    <text evidence="1">The sequence shown here is derived from an EMBL/GenBank/DDBJ whole genome shotgun (WGS) entry which is preliminary data.</text>
</comment>
<proteinExistence type="predicted"/>
<sequence>MTLIPETEIEWLVKAHNKRWHKYEDVCISFEGMKQRLSELKENLQRKKTSVTHPLTTSTPSMHRVYLSKKLVQRGGGVMSESLTQRVWLNSHTRQPLTDT</sequence>